<accession>A0A1M5JNM7</accession>
<dbReference type="OrthoDB" id="795989at2"/>
<dbReference type="GO" id="GO:0006352">
    <property type="term" value="P:DNA-templated transcription initiation"/>
    <property type="evidence" value="ECO:0007669"/>
    <property type="project" value="InterPro"/>
</dbReference>
<dbReference type="SUPFAM" id="SSF88659">
    <property type="entry name" value="Sigma3 and sigma4 domains of RNA polymerase sigma factors"/>
    <property type="match status" value="1"/>
</dbReference>
<evidence type="ECO:0000313" key="9">
    <source>
        <dbReference type="Proteomes" id="UP000184212"/>
    </source>
</evidence>
<dbReference type="InterPro" id="IPR007627">
    <property type="entry name" value="RNA_pol_sigma70_r2"/>
</dbReference>
<feature type="domain" description="RNA polymerase sigma factor 70 region 4 type 2" evidence="7">
    <location>
        <begin position="104"/>
        <end position="154"/>
    </location>
</feature>
<comment type="similarity">
    <text evidence="1">Belongs to the sigma-70 factor family. ECF subfamily.</text>
</comment>
<feature type="domain" description="RNA polymerase sigma-70 region 2" evidence="6">
    <location>
        <begin position="14"/>
        <end position="75"/>
    </location>
</feature>
<dbReference type="Pfam" id="PF04542">
    <property type="entry name" value="Sigma70_r2"/>
    <property type="match status" value="1"/>
</dbReference>
<dbReference type="Proteomes" id="UP000184212">
    <property type="component" value="Unassembled WGS sequence"/>
</dbReference>
<sequence>MHSEEFKNNVLPLKGALYRFAKSLLNNPEEAEDCVQEIFLKLWTRRASLSTIANLKAYTLQMTRNLCLDKLKSTKHMMLDVEQIAIASDVNLHRQLEAREAVALLEHLVKRLPELQRTVLHLRSVEGLEINEITEITGMRVEHVRVTLSRARITLRQAYEKYTGHG</sequence>
<dbReference type="Pfam" id="PF08281">
    <property type="entry name" value="Sigma70_r4_2"/>
    <property type="match status" value="1"/>
</dbReference>
<dbReference type="PANTHER" id="PTHR43133">
    <property type="entry name" value="RNA POLYMERASE ECF-TYPE SIGMA FACTO"/>
    <property type="match status" value="1"/>
</dbReference>
<evidence type="ECO:0000259" key="6">
    <source>
        <dbReference type="Pfam" id="PF04542"/>
    </source>
</evidence>
<dbReference type="Gene3D" id="1.10.10.10">
    <property type="entry name" value="Winged helix-like DNA-binding domain superfamily/Winged helix DNA-binding domain"/>
    <property type="match status" value="1"/>
</dbReference>
<keyword evidence="2" id="KW-0805">Transcription regulation</keyword>
<dbReference type="InterPro" id="IPR013325">
    <property type="entry name" value="RNA_pol_sigma_r2"/>
</dbReference>
<evidence type="ECO:0000256" key="3">
    <source>
        <dbReference type="ARBA" id="ARBA00023082"/>
    </source>
</evidence>
<gene>
    <name evidence="8" type="ORF">SAMN04488109_0172</name>
</gene>
<dbReference type="InterPro" id="IPR036388">
    <property type="entry name" value="WH-like_DNA-bd_sf"/>
</dbReference>
<dbReference type="STRING" id="947013.SAMN04488109_0172"/>
<keyword evidence="5" id="KW-0804">Transcription</keyword>
<dbReference type="PANTHER" id="PTHR43133:SF8">
    <property type="entry name" value="RNA POLYMERASE SIGMA FACTOR HI_1459-RELATED"/>
    <property type="match status" value="1"/>
</dbReference>
<evidence type="ECO:0000256" key="5">
    <source>
        <dbReference type="ARBA" id="ARBA00023163"/>
    </source>
</evidence>
<evidence type="ECO:0000256" key="4">
    <source>
        <dbReference type="ARBA" id="ARBA00023125"/>
    </source>
</evidence>
<dbReference type="Gene3D" id="1.10.1740.10">
    <property type="match status" value="1"/>
</dbReference>
<evidence type="ECO:0000313" key="8">
    <source>
        <dbReference type="EMBL" id="SHG41859.1"/>
    </source>
</evidence>
<dbReference type="InterPro" id="IPR013324">
    <property type="entry name" value="RNA_pol_sigma_r3/r4-like"/>
</dbReference>
<organism evidence="8 9">
    <name type="scientific">Chryseolinea serpens</name>
    <dbReference type="NCBI Taxonomy" id="947013"/>
    <lineage>
        <taxon>Bacteria</taxon>
        <taxon>Pseudomonadati</taxon>
        <taxon>Bacteroidota</taxon>
        <taxon>Cytophagia</taxon>
        <taxon>Cytophagales</taxon>
        <taxon>Fulvivirgaceae</taxon>
        <taxon>Chryseolinea</taxon>
    </lineage>
</organism>
<name>A0A1M5JNM7_9BACT</name>
<evidence type="ECO:0000259" key="7">
    <source>
        <dbReference type="Pfam" id="PF08281"/>
    </source>
</evidence>
<dbReference type="CDD" id="cd06171">
    <property type="entry name" value="Sigma70_r4"/>
    <property type="match status" value="1"/>
</dbReference>
<dbReference type="GO" id="GO:0016987">
    <property type="term" value="F:sigma factor activity"/>
    <property type="evidence" value="ECO:0007669"/>
    <property type="project" value="UniProtKB-KW"/>
</dbReference>
<proteinExistence type="inferred from homology"/>
<dbReference type="InterPro" id="IPR013249">
    <property type="entry name" value="RNA_pol_sigma70_r4_t2"/>
</dbReference>
<dbReference type="SUPFAM" id="SSF88946">
    <property type="entry name" value="Sigma2 domain of RNA polymerase sigma factors"/>
    <property type="match status" value="1"/>
</dbReference>
<dbReference type="GO" id="GO:0003677">
    <property type="term" value="F:DNA binding"/>
    <property type="evidence" value="ECO:0007669"/>
    <property type="project" value="UniProtKB-KW"/>
</dbReference>
<dbReference type="AlphaFoldDB" id="A0A1M5JNM7"/>
<keyword evidence="9" id="KW-1185">Reference proteome</keyword>
<dbReference type="InterPro" id="IPR039425">
    <property type="entry name" value="RNA_pol_sigma-70-like"/>
</dbReference>
<reference evidence="8 9" key="1">
    <citation type="submission" date="2016-11" db="EMBL/GenBank/DDBJ databases">
        <authorList>
            <person name="Jaros S."/>
            <person name="Januszkiewicz K."/>
            <person name="Wedrychowicz H."/>
        </authorList>
    </citation>
    <scope>NUCLEOTIDE SEQUENCE [LARGE SCALE GENOMIC DNA]</scope>
    <source>
        <strain evidence="8 9">DSM 24574</strain>
    </source>
</reference>
<protein>
    <submittedName>
        <fullName evidence="8">RNA polymerase sigma-70 factor, ECF subfamily</fullName>
    </submittedName>
</protein>
<dbReference type="RefSeq" id="WP_073129964.1">
    <property type="nucleotide sequence ID" value="NZ_FQWQ01000001.1"/>
</dbReference>
<dbReference type="EMBL" id="FQWQ01000001">
    <property type="protein sequence ID" value="SHG41859.1"/>
    <property type="molecule type" value="Genomic_DNA"/>
</dbReference>
<dbReference type="InterPro" id="IPR014284">
    <property type="entry name" value="RNA_pol_sigma-70_dom"/>
</dbReference>
<evidence type="ECO:0000256" key="1">
    <source>
        <dbReference type="ARBA" id="ARBA00010641"/>
    </source>
</evidence>
<dbReference type="NCBIfam" id="TIGR02937">
    <property type="entry name" value="sigma70-ECF"/>
    <property type="match status" value="1"/>
</dbReference>
<evidence type="ECO:0000256" key="2">
    <source>
        <dbReference type="ARBA" id="ARBA00023015"/>
    </source>
</evidence>
<keyword evidence="4" id="KW-0238">DNA-binding</keyword>
<keyword evidence="3" id="KW-0731">Sigma factor</keyword>